<accession>A0A0C3LEM3</accession>
<dbReference type="HOGENOM" id="CLU_081702_1_0_1"/>
<sequence>MVSKLFDVEHQLVFYGAYHSNKVNVAIHMVFVPTILWTSFVMGRNLPIPEIFPNIHYTINHFMTFDFNWPFVVALLYNVYYMILDPVGGLLYVPEMALSLLTATSFAYRQDGVKKAAMLHGLSWVMQFLGHGVAEKRAPALIDNLLGALVLAPFFVHLEILFKFGYAPGLDKRVNNGIGVEIAKFRRAEAEKKRKAA</sequence>
<evidence type="ECO:0000313" key="2">
    <source>
        <dbReference type="EMBL" id="KIO19877.1"/>
    </source>
</evidence>
<evidence type="ECO:0000256" key="1">
    <source>
        <dbReference type="SAM" id="Phobius"/>
    </source>
</evidence>
<dbReference type="GO" id="GO:0016020">
    <property type="term" value="C:membrane"/>
    <property type="evidence" value="ECO:0007669"/>
    <property type="project" value="GOC"/>
</dbReference>
<reference evidence="2 3" key="1">
    <citation type="submission" date="2014-04" db="EMBL/GenBank/DDBJ databases">
        <authorList>
            <consortium name="DOE Joint Genome Institute"/>
            <person name="Kuo A."/>
            <person name="Girlanda M."/>
            <person name="Perotto S."/>
            <person name="Kohler A."/>
            <person name="Nagy L.G."/>
            <person name="Floudas D."/>
            <person name="Copeland A."/>
            <person name="Barry K.W."/>
            <person name="Cichocki N."/>
            <person name="Veneault-Fourrey C."/>
            <person name="LaButti K."/>
            <person name="Lindquist E.A."/>
            <person name="Lipzen A."/>
            <person name="Lundell T."/>
            <person name="Morin E."/>
            <person name="Murat C."/>
            <person name="Sun H."/>
            <person name="Tunlid A."/>
            <person name="Henrissat B."/>
            <person name="Grigoriev I.V."/>
            <person name="Hibbett D.S."/>
            <person name="Martin F."/>
            <person name="Nordberg H.P."/>
            <person name="Cantor M.N."/>
            <person name="Hua S.X."/>
        </authorList>
    </citation>
    <scope>NUCLEOTIDE SEQUENCE [LARGE SCALE GENOMIC DNA]</scope>
    <source>
        <strain evidence="2 3">MUT 4182</strain>
    </source>
</reference>
<keyword evidence="3" id="KW-1185">Reference proteome</keyword>
<dbReference type="InterPro" id="IPR009305">
    <property type="entry name" value="Mpo1-like"/>
</dbReference>
<dbReference type="PANTHER" id="PTHR28026:SF9">
    <property type="entry name" value="2-HYDROXY-PALMITIC ACID DIOXYGENASE MPO1"/>
    <property type="match status" value="1"/>
</dbReference>
<keyword evidence="1" id="KW-0812">Transmembrane</keyword>
<keyword evidence="1" id="KW-0472">Membrane</keyword>
<dbReference type="GO" id="GO:0005783">
    <property type="term" value="C:endoplasmic reticulum"/>
    <property type="evidence" value="ECO:0007669"/>
    <property type="project" value="TreeGrafter"/>
</dbReference>
<dbReference type="Proteomes" id="UP000054248">
    <property type="component" value="Unassembled WGS sequence"/>
</dbReference>
<dbReference type="AlphaFoldDB" id="A0A0C3LEM3"/>
<dbReference type="EMBL" id="KN823198">
    <property type="protein sequence ID" value="KIO19877.1"/>
    <property type="molecule type" value="Genomic_DNA"/>
</dbReference>
<name>A0A0C3LEM3_9AGAM</name>
<gene>
    <name evidence="2" type="ORF">M407DRAFT_246023</name>
</gene>
<keyword evidence="1" id="KW-1133">Transmembrane helix</keyword>
<feature type="transmembrane region" description="Helical" evidence="1">
    <location>
        <begin position="146"/>
        <end position="166"/>
    </location>
</feature>
<feature type="transmembrane region" description="Helical" evidence="1">
    <location>
        <begin position="67"/>
        <end position="84"/>
    </location>
</feature>
<reference evidence="3" key="2">
    <citation type="submission" date="2015-01" db="EMBL/GenBank/DDBJ databases">
        <title>Evolutionary Origins and Diversification of the Mycorrhizal Mutualists.</title>
        <authorList>
            <consortium name="DOE Joint Genome Institute"/>
            <consortium name="Mycorrhizal Genomics Consortium"/>
            <person name="Kohler A."/>
            <person name="Kuo A."/>
            <person name="Nagy L.G."/>
            <person name="Floudas D."/>
            <person name="Copeland A."/>
            <person name="Barry K.W."/>
            <person name="Cichocki N."/>
            <person name="Veneault-Fourrey C."/>
            <person name="LaButti K."/>
            <person name="Lindquist E.A."/>
            <person name="Lipzen A."/>
            <person name="Lundell T."/>
            <person name="Morin E."/>
            <person name="Murat C."/>
            <person name="Riley R."/>
            <person name="Ohm R."/>
            <person name="Sun H."/>
            <person name="Tunlid A."/>
            <person name="Henrissat B."/>
            <person name="Grigoriev I.V."/>
            <person name="Hibbett D.S."/>
            <person name="Martin F."/>
        </authorList>
    </citation>
    <scope>NUCLEOTIDE SEQUENCE [LARGE SCALE GENOMIC DNA]</scope>
    <source>
        <strain evidence="3">MUT 4182</strain>
    </source>
</reference>
<feature type="transmembrane region" description="Helical" evidence="1">
    <location>
        <begin position="25"/>
        <end position="46"/>
    </location>
</feature>
<dbReference type="OrthoDB" id="2124888at2759"/>
<dbReference type="PANTHER" id="PTHR28026">
    <property type="entry name" value="DUF962 DOMAIN PROTEIN (AFU_ORTHOLOGUE AFUA_8G05310)"/>
    <property type="match status" value="1"/>
</dbReference>
<dbReference type="GO" id="GO:0046521">
    <property type="term" value="P:sphingoid catabolic process"/>
    <property type="evidence" value="ECO:0007669"/>
    <property type="project" value="TreeGrafter"/>
</dbReference>
<organism evidence="2 3">
    <name type="scientific">Tulasnella calospora MUT 4182</name>
    <dbReference type="NCBI Taxonomy" id="1051891"/>
    <lineage>
        <taxon>Eukaryota</taxon>
        <taxon>Fungi</taxon>
        <taxon>Dikarya</taxon>
        <taxon>Basidiomycota</taxon>
        <taxon>Agaricomycotina</taxon>
        <taxon>Agaricomycetes</taxon>
        <taxon>Cantharellales</taxon>
        <taxon>Tulasnellaceae</taxon>
        <taxon>Tulasnella</taxon>
    </lineage>
</organism>
<proteinExistence type="predicted"/>
<dbReference type="Pfam" id="PF06127">
    <property type="entry name" value="Mpo1-like"/>
    <property type="match status" value="1"/>
</dbReference>
<evidence type="ECO:0008006" key="4">
    <source>
        <dbReference type="Google" id="ProtNLM"/>
    </source>
</evidence>
<protein>
    <recommendedName>
        <fullName evidence="4">DUF962-domain-containing protein</fullName>
    </recommendedName>
</protein>
<evidence type="ECO:0000313" key="3">
    <source>
        <dbReference type="Proteomes" id="UP000054248"/>
    </source>
</evidence>